<dbReference type="Gene3D" id="1.20.1270.170">
    <property type="match status" value="1"/>
</dbReference>
<reference evidence="4 5" key="1">
    <citation type="submission" date="2016-10" db="EMBL/GenBank/DDBJ databases">
        <authorList>
            <person name="de Groot N.N."/>
        </authorList>
    </citation>
    <scope>NUCLEOTIDE SEQUENCE [LARGE SCALE GENOMIC DNA]</scope>
    <source>
        <strain evidence="4 5">CPCC 202808</strain>
    </source>
</reference>
<dbReference type="GO" id="GO:0019202">
    <property type="term" value="F:amino acid kinase activity"/>
    <property type="evidence" value="ECO:0007669"/>
    <property type="project" value="TreeGrafter"/>
</dbReference>
<dbReference type="SUPFAM" id="SSF56112">
    <property type="entry name" value="Protein kinase-like (PK-like)"/>
    <property type="match status" value="1"/>
</dbReference>
<evidence type="ECO:0000313" key="4">
    <source>
        <dbReference type="EMBL" id="SFF80741.1"/>
    </source>
</evidence>
<dbReference type="AlphaFoldDB" id="A0A1I2LUQ1"/>
<dbReference type="Proteomes" id="UP000533017">
    <property type="component" value="Unassembled WGS sequence"/>
</dbReference>
<reference evidence="3 6" key="2">
    <citation type="submission" date="2020-07" db="EMBL/GenBank/DDBJ databases">
        <title>Sequencing the genomes of 1000 actinobacteria strains.</title>
        <authorList>
            <person name="Klenk H.-P."/>
        </authorList>
    </citation>
    <scope>NUCLEOTIDE SEQUENCE [LARGE SCALE GENOMIC DNA]</scope>
    <source>
        <strain evidence="3 6">DSM 45117</strain>
    </source>
</reference>
<dbReference type="InterPro" id="IPR002575">
    <property type="entry name" value="Aminoglycoside_PTrfase"/>
</dbReference>
<organism evidence="4 5">
    <name type="scientific">Actinopolymorpha cephalotaxi</name>
    <dbReference type="NCBI Taxonomy" id="504797"/>
    <lineage>
        <taxon>Bacteria</taxon>
        <taxon>Bacillati</taxon>
        <taxon>Actinomycetota</taxon>
        <taxon>Actinomycetes</taxon>
        <taxon>Propionibacteriales</taxon>
        <taxon>Actinopolymorphaceae</taxon>
        <taxon>Actinopolymorpha</taxon>
    </lineage>
</organism>
<evidence type="ECO:0000313" key="5">
    <source>
        <dbReference type="Proteomes" id="UP000199052"/>
    </source>
</evidence>
<evidence type="ECO:0000256" key="1">
    <source>
        <dbReference type="ARBA" id="ARBA00038240"/>
    </source>
</evidence>
<proteinExistence type="inferred from homology"/>
<name>A0A1I2LUQ1_9ACTN</name>
<protein>
    <submittedName>
        <fullName evidence="3">Ser/Thr protein kinase RdoA (MazF antagonist)</fullName>
    </submittedName>
    <submittedName>
        <fullName evidence="4">Ser/Thr protein kinase RdoA involved in Cpx stress response, MazF antagonist</fullName>
    </submittedName>
</protein>
<dbReference type="OrthoDB" id="3723194at2"/>
<dbReference type="InterPro" id="IPR011009">
    <property type="entry name" value="Kinase-like_dom_sf"/>
</dbReference>
<keyword evidence="6" id="KW-1185">Reference proteome</keyword>
<accession>A0A1I2LUQ1</accession>
<dbReference type="PANTHER" id="PTHR21064:SF6">
    <property type="entry name" value="AMINOGLYCOSIDE PHOSPHOTRANSFERASE DOMAIN-CONTAINING PROTEIN"/>
    <property type="match status" value="1"/>
</dbReference>
<evidence type="ECO:0000313" key="6">
    <source>
        <dbReference type="Proteomes" id="UP000533017"/>
    </source>
</evidence>
<dbReference type="Gene3D" id="3.30.200.70">
    <property type="match status" value="1"/>
</dbReference>
<dbReference type="EMBL" id="FOOI01000002">
    <property type="protein sequence ID" value="SFF80741.1"/>
    <property type="molecule type" value="Genomic_DNA"/>
</dbReference>
<dbReference type="Proteomes" id="UP000199052">
    <property type="component" value="Unassembled WGS sequence"/>
</dbReference>
<dbReference type="EMBL" id="JACBZA010000001">
    <property type="protein sequence ID" value="NYH81371.1"/>
    <property type="molecule type" value="Genomic_DNA"/>
</dbReference>
<comment type="similarity">
    <text evidence="1">Belongs to the pseudomonas-type ThrB family.</text>
</comment>
<dbReference type="STRING" id="504797.SAMN05421678_102229"/>
<keyword evidence="4" id="KW-0808">Transferase</keyword>
<gene>
    <name evidence="3" type="ORF">FHR37_000222</name>
    <name evidence="4" type="ORF">SAMN05421678_102229</name>
</gene>
<keyword evidence="4" id="KW-0418">Kinase</keyword>
<evidence type="ECO:0000313" key="3">
    <source>
        <dbReference type="EMBL" id="NYH81371.1"/>
    </source>
</evidence>
<dbReference type="PANTHER" id="PTHR21064">
    <property type="entry name" value="AMINOGLYCOSIDE PHOSPHOTRANSFERASE DOMAIN-CONTAINING PROTEIN-RELATED"/>
    <property type="match status" value="1"/>
</dbReference>
<dbReference type="RefSeq" id="WP_092881252.1">
    <property type="nucleotide sequence ID" value="NZ_FOOI01000002.1"/>
</dbReference>
<dbReference type="Pfam" id="PF01636">
    <property type="entry name" value="APH"/>
    <property type="match status" value="1"/>
</dbReference>
<evidence type="ECO:0000259" key="2">
    <source>
        <dbReference type="Pfam" id="PF01636"/>
    </source>
</evidence>
<sequence>MAETAEITAARSALRAWNSAVGDAHLEAMPLVNNPVWRVVAEDGRRFVLKRLPEYAPGAGPVDAFRVLGHLQAAGVPVVVPIVTDEGAIHTAGDEHAYALFPFVRSDSGNHELGPYAEETSYAIGAAIGQLDRALAECPWQPRSYVDDPVPEALGAALPGLPPEVTGLLEPLVGHLTATVSGLPVQRTHGDCNTGNVLVHKGQVSGFIDLDHLPLGPRVRDLGYYLASRLRVHVGNRHEAERDTAAMLAVLGEYVAGYHDAYPLSERERAAVVPIMLLVEIGSASWALHGWTPDPDAYQRAATTIAWIVDHLDEVIAAAAVPSTRA</sequence>
<feature type="domain" description="Aminoglycoside phosphotransferase" evidence="2">
    <location>
        <begin position="33"/>
        <end position="231"/>
    </location>
</feature>
<dbReference type="InterPro" id="IPR050249">
    <property type="entry name" value="Pseudomonas-type_ThrB"/>
</dbReference>
<dbReference type="Gene3D" id="1.10.510.10">
    <property type="entry name" value="Transferase(Phosphotransferase) domain 1"/>
    <property type="match status" value="1"/>
</dbReference>